<dbReference type="Proteomes" id="UP001519306">
    <property type="component" value="Unassembled WGS sequence"/>
</dbReference>
<keyword evidence="1 2" id="KW-0238">DNA-binding</keyword>
<sequence length="183" mass="21419">MKKLDISEDDLINIGINMAQREGLSNITIRSFAKEADVSVGTVYQFFKDKNTLINKIMNSYWKETLNLEVENIIENSRDFLESLDEIYSLIYKKSLEFHDFSLNYLMSSKSKPSDNTMDLKLFALKNKLEKLLNKDINVKEKINLITTDDEFLDFIIDNILSQIKRRNSNLGFFRKTLEIILN</sequence>
<reference evidence="4 5" key="1">
    <citation type="submission" date="2021-03" db="EMBL/GenBank/DDBJ databases">
        <title>Genomic Encyclopedia of Type Strains, Phase IV (KMG-IV): sequencing the most valuable type-strain genomes for metagenomic binning, comparative biology and taxonomic classification.</title>
        <authorList>
            <person name="Goeker M."/>
        </authorList>
    </citation>
    <scope>NUCLEOTIDE SEQUENCE [LARGE SCALE GENOMIC DNA]</scope>
    <source>
        <strain evidence="4 5">DSM 27563</strain>
    </source>
</reference>
<comment type="caution">
    <text evidence="4">The sequence shown here is derived from an EMBL/GenBank/DDBJ whole genome shotgun (WGS) entry which is preliminary data.</text>
</comment>
<dbReference type="Gene3D" id="1.10.357.10">
    <property type="entry name" value="Tetracycline Repressor, domain 2"/>
    <property type="match status" value="1"/>
</dbReference>
<evidence type="ECO:0000259" key="3">
    <source>
        <dbReference type="PROSITE" id="PS50977"/>
    </source>
</evidence>
<dbReference type="InterPro" id="IPR001647">
    <property type="entry name" value="HTH_TetR"/>
</dbReference>
<proteinExistence type="predicted"/>
<dbReference type="PROSITE" id="PS50977">
    <property type="entry name" value="HTH_TETR_2"/>
    <property type="match status" value="1"/>
</dbReference>
<evidence type="ECO:0000313" key="4">
    <source>
        <dbReference type="EMBL" id="MBP2025701.1"/>
    </source>
</evidence>
<dbReference type="Pfam" id="PF00440">
    <property type="entry name" value="TetR_N"/>
    <property type="match status" value="1"/>
</dbReference>
<dbReference type="EMBL" id="JAGGLJ010000011">
    <property type="protein sequence ID" value="MBP2025701.1"/>
    <property type="molecule type" value="Genomic_DNA"/>
</dbReference>
<gene>
    <name evidence="4" type="ORF">J2Z71_001245</name>
</gene>
<accession>A0ABS4KEK6</accession>
<feature type="DNA-binding region" description="H-T-H motif" evidence="2">
    <location>
        <begin position="28"/>
        <end position="47"/>
    </location>
</feature>
<evidence type="ECO:0000256" key="1">
    <source>
        <dbReference type="ARBA" id="ARBA00023125"/>
    </source>
</evidence>
<feature type="domain" description="HTH tetR-type" evidence="3">
    <location>
        <begin position="5"/>
        <end position="65"/>
    </location>
</feature>
<organism evidence="4 5">
    <name type="scientific">Peptoniphilus stercorisuis</name>
    <dbReference type="NCBI Taxonomy" id="1436965"/>
    <lineage>
        <taxon>Bacteria</taxon>
        <taxon>Bacillati</taxon>
        <taxon>Bacillota</taxon>
        <taxon>Tissierellia</taxon>
        <taxon>Tissierellales</taxon>
        <taxon>Peptoniphilaceae</taxon>
        <taxon>Peptoniphilus</taxon>
    </lineage>
</organism>
<dbReference type="SUPFAM" id="SSF46689">
    <property type="entry name" value="Homeodomain-like"/>
    <property type="match status" value="1"/>
</dbReference>
<dbReference type="InterPro" id="IPR009057">
    <property type="entry name" value="Homeodomain-like_sf"/>
</dbReference>
<protein>
    <submittedName>
        <fullName evidence="4">AcrR family transcriptional regulator</fullName>
    </submittedName>
</protein>
<keyword evidence="5" id="KW-1185">Reference proteome</keyword>
<dbReference type="RefSeq" id="WP_210061057.1">
    <property type="nucleotide sequence ID" value="NZ_JAGGLJ010000011.1"/>
</dbReference>
<evidence type="ECO:0000256" key="2">
    <source>
        <dbReference type="PROSITE-ProRule" id="PRU00335"/>
    </source>
</evidence>
<name>A0ABS4KEK6_9FIRM</name>
<evidence type="ECO:0000313" key="5">
    <source>
        <dbReference type="Proteomes" id="UP001519306"/>
    </source>
</evidence>